<dbReference type="InterPro" id="IPR008969">
    <property type="entry name" value="CarboxyPept-like_regulatory"/>
</dbReference>
<feature type="compositionally biased region" description="Acidic residues" evidence="1">
    <location>
        <begin position="114"/>
        <end position="132"/>
    </location>
</feature>
<evidence type="ECO:0000313" key="4">
    <source>
        <dbReference type="Proteomes" id="UP000509626"/>
    </source>
</evidence>
<feature type="region of interest" description="Disordered" evidence="1">
    <location>
        <begin position="258"/>
        <end position="343"/>
    </location>
</feature>
<feature type="transmembrane region" description="Helical" evidence="2">
    <location>
        <begin position="343"/>
        <end position="363"/>
    </location>
</feature>
<dbReference type="Gene3D" id="2.60.40.10">
    <property type="entry name" value="Immunoglobulins"/>
    <property type="match status" value="1"/>
</dbReference>
<feature type="compositionally biased region" description="Low complexity" evidence="1">
    <location>
        <begin position="287"/>
        <end position="305"/>
    </location>
</feature>
<keyword evidence="2" id="KW-0812">Transmembrane</keyword>
<dbReference type="GeneID" id="56037032"/>
<name>A0A7D5L999_9EURY</name>
<evidence type="ECO:0000256" key="1">
    <source>
        <dbReference type="SAM" id="MobiDB-lite"/>
    </source>
</evidence>
<reference evidence="3 4" key="1">
    <citation type="submission" date="2020-06" db="EMBL/GenBank/DDBJ databases">
        <title>NJ-3-1, isolated from saline soil.</title>
        <authorList>
            <person name="Cui H.L."/>
            <person name="Shi X."/>
        </authorList>
    </citation>
    <scope>NUCLEOTIDE SEQUENCE [LARGE SCALE GENOMIC DNA]</scope>
    <source>
        <strain evidence="3 4">NJ-3-1</strain>
    </source>
</reference>
<dbReference type="SUPFAM" id="SSF49464">
    <property type="entry name" value="Carboxypeptidase regulatory domain-like"/>
    <property type="match status" value="1"/>
</dbReference>
<feature type="compositionally biased region" description="Low complexity" evidence="1">
    <location>
        <begin position="138"/>
        <end position="148"/>
    </location>
</feature>
<dbReference type="OrthoDB" id="103676at2157"/>
<organism evidence="3 4">
    <name type="scientific">Halorarum salinum</name>
    <dbReference type="NCBI Taxonomy" id="2743089"/>
    <lineage>
        <taxon>Archaea</taxon>
        <taxon>Methanobacteriati</taxon>
        <taxon>Methanobacteriota</taxon>
        <taxon>Stenosarchaea group</taxon>
        <taxon>Halobacteria</taxon>
        <taxon>Halobacteriales</taxon>
        <taxon>Haloferacaceae</taxon>
        <taxon>Halorarum</taxon>
    </lineage>
</organism>
<gene>
    <name evidence="3" type="ORF">HUG12_06195</name>
</gene>
<proteinExistence type="predicted"/>
<dbReference type="EMBL" id="CP058579">
    <property type="protein sequence ID" value="QLG61346.1"/>
    <property type="molecule type" value="Genomic_DNA"/>
</dbReference>
<feature type="compositionally biased region" description="Gly residues" evidence="1">
    <location>
        <begin position="267"/>
        <end position="279"/>
    </location>
</feature>
<dbReference type="AlphaFoldDB" id="A0A7D5L999"/>
<keyword evidence="4" id="KW-1185">Reference proteome</keyword>
<accession>A0A7D5L999</accession>
<keyword evidence="2" id="KW-0472">Membrane</keyword>
<dbReference type="RefSeq" id="WP_179267931.1">
    <property type="nucleotide sequence ID" value="NZ_CP058579.1"/>
</dbReference>
<dbReference type="NCBIfam" id="TIGR04213">
    <property type="entry name" value="PGF_pre_PGF"/>
    <property type="match status" value="1"/>
</dbReference>
<evidence type="ECO:0000313" key="3">
    <source>
        <dbReference type="EMBL" id="QLG61346.1"/>
    </source>
</evidence>
<protein>
    <submittedName>
        <fullName evidence="3">PGF-pre-PGF domain-containing protein</fullName>
    </submittedName>
</protein>
<dbReference type="InterPro" id="IPR026453">
    <property type="entry name" value="PGF_pre_PGF"/>
</dbReference>
<feature type="region of interest" description="Disordered" evidence="1">
    <location>
        <begin position="110"/>
        <end position="148"/>
    </location>
</feature>
<evidence type="ECO:0000256" key="2">
    <source>
        <dbReference type="SAM" id="Phobius"/>
    </source>
</evidence>
<dbReference type="KEGG" id="halu:HUG12_06195"/>
<keyword evidence="2" id="KW-1133">Transmembrane helix</keyword>
<dbReference type="Pfam" id="PF13620">
    <property type="entry name" value="CarboxypepD_reg"/>
    <property type="match status" value="1"/>
</dbReference>
<sequence>MIRKTSALRVLAAVTIALMVATAGAGSVAAVPDPPHEVFGTVTDQKGNAVSGVSVTVSDTDGDSITATTNSDGYYEIKFPAEDADDGETLTVKVEGAEETTAFSSGTSERIDFDGVEEPPTDNPVDDGDSDVENGGATVDLSDGDGSTGSVTVSGLPAGASTVTVYEANAPTGGAPAPSNNVAVYLDIAADVDVSNDVTVSVTVDASALEDAGIATDDAVLLHYTDGSWSELGTDVTTDGEDVTLDATASGLSPFAVAQADDDDDSTGGGNTGGGQTGGDDGDTDDTPTATPDDGTPDDGSTPDDGTPDDGTPDDGAPVDGTPDDGTTDVTSPEPDDDGPGPLLIGGLVIVVLAIAGAAYVVYGREQA</sequence>
<dbReference type="Proteomes" id="UP000509626">
    <property type="component" value="Chromosome"/>
</dbReference>
<dbReference type="InterPro" id="IPR013783">
    <property type="entry name" value="Ig-like_fold"/>
</dbReference>